<feature type="transmembrane region" description="Helical" evidence="1">
    <location>
        <begin position="12"/>
        <end position="31"/>
    </location>
</feature>
<proteinExistence type="predicted"/>
<dbReference type="Proteomes" id="UP000009080">
    <property type="component" value="Chromosome"/>
</dbReference>
<dbReference type="OrthoDB" id="270162at2"/>
<dbReference type="EMBL" id="CP001614">
    <property type="protein sequence ID" value="ACR11897.1"/>
    <property type="molecule type" value="Genomic_DNA"/>
</dbReference>
<feature type="transmembrane region" description="Helical" evidence="1">
    <location>
        <begin position="141"/>
        <end position="158"/>
    </location>
</feature>
<feature type="transmembrane region" description="Helical" evidence="1">
    <location>
        <begin position="99"/>
        <end position="121"/>
    </location>
</feature>
<sequence length="226" mass="24092">MISTLPRWIEFGAFVLALVAGCVNAIGLLSFEHQAVSHVSGTATLLGVQLSLWHLATSIHLVGVLLAFMVGAAISGVLLHGAKLQLGRHYDTALTIEAILLLAALLLLSADVYAGVFLASIACGLQNALATTFSGAVVRTTHLTGIFTDLGIMLGGVLRGERLDRRKAKLFSLIIVGFIAGGMVGAYLHRKLHFLALFFPALVCLLLALLYRLLLRNPSADKRKVQ</sequence>
<keyword evidence="1" id="KW-0812">Transmembrane</keyword>
<accession>C5BT16</accession>
<evidence type="ECO:0000313" key="2">
    <source>
        <dbReference type="EMBL" id="ACR11897.1"/>
    </source>
</evidence>
<dbReference type="AlphaFoldDB" id="C5BT16"/>
<protein>
    <submittedName>
        <fullName evidence="2">Membrane protein</fullName>
    </submittedName>
</protein>
<evidence type="ECO:0000313" key="3">
    <source>
        <dbReference type="Proteomes" id="UP000009080"/>
    </source>
</evidence>
<feature type="transmembrane region" description="Helical" evidence="1">
    <location>
        <begin position="51"/>
        <end position="79"/>
    </location>
</feature>
<dbReference type="Pfam" id="PF06912">
    <property type="entry name" value="DUF1275"/>
    <property type="match status" value="1"/>
</dbReference>
<feature type="transmembrane region" description="Helical" evidence="1">
    <location>
        <begin position="170"/>
        <end position="188"/>
    </location>
</feature>
<dbReference type="PROSITE" id="PS51257">
    <property type="entry name" value="PROKAR_LIPOPROTEIN"/>
    <property type="match status" value="1"/>
</dbReference>
<gene>
    <name evidence="2" type="ordered locus">TERTU_3867</name>
</gene>
<dbReference type="PANTHER" id="PTHR37314">
    <property type="entry name" value="SLR0142 PROTEIN"/>
    <property type="match status" value="1"/>
</dbReference>
<keyword evidence="1" id="KW-1133">Transmembrane helix</keyword>
<feature type="transmembrane region" description="Helical" evidence="1">
    <location>
        <begin position="194"/>
        <end position="214"/>
    </location>
</feature>
<dbReference type="STRING" id="377629.TERTU_3867"/>
<dbReference type="HOGENOM" id="CLU_073333_1_1_6"/>
<organism evidence="2 3">
    <name type="scientific">Teredinibacter turnerae (strain ATCC 39867 / T7901)</name>
    <dbReference type="NCBI Taxonomy" id="377629"/>
    <lineage>
        <taxon>Bacteria</taxon>
        <taxon>Pseudomonadati</taxon>
        <taxon>Pseudomonadota</taxon>
        <taxon>Gammaproteobacteria</taxon>
        <taxon>Cellvibrionales</taxon>
        <taxon>Cellvibrionaceae</taxon>
        <taxon>Teredinibacter</taxon>
    </lineage>
</organism>
<dbReference type="PANTHER" id="PTHR37314:SF4">
    <property type="entry name" value="UPF0700 TRANSMEMBRANE PROTEIN YOAK"/>
    <property type="match status" value="1"/>
</dbReference>
<name>C5BT16_TERTT</name>
<dbReference type="KEGG" id="ttu:TERTU_3867"/>
<keyword evidence="3" id="KW-1185">Reference proteome</keyword>
<dbReference type="eggNOG" id="COG3619">
    <property type="taxonomic scope" value="Bacteria"/>
</dbReference>
<keyword evidence="1" id="KW-0472">Membrane</keyword>
<evidence type="ECO:0000256" key="1">
    <source>
        <dbReference type="SAM" id="Phobius"/>
    </source>
</evidence>
<dbReference type="InterPro" id="IPR010699">
    <property type="entry name" value="DUF1275"/>
</dbReference>
<reference evidence="2 3" key="1">
    <citation type="journal article" date="2009" name="PLoS ONE">
        <title>The complete genome of Teredinibacter turnerae T7901: an intracellular endosymbiont of marine wood-boring bivalves (shipworms).</title>
        <authorList>
            <person name="Yang J.C."/>
            <person name="Madupu R."/>
            <person name="Durkin A.S."/>
            <person name="Ekborg N.A."/>
            <person name="Pedamallu C.S."/>
            <person name="Hostetler J.B."/>
            <person name="Radune D."/>
            <person name="Toms B.S."/>
            <person name="Henrissat B."/>
            <person name="Coutinho P.M."/>
            <person name="Schwarz S."/>
            <person name="Field L."/>
            <person name="Trindade-Silva A.E."/>
            <person name="Soares C.A.G."/>
            <person name="Elshahawi S."/>
            <person name="Hanora A."/>
            <person name="Schmidt E.W."/>
            <person name="Haygood M.G."/>
            <person name="Posfai J."/>
            <person name="Benner J."/>
            <person name="Madinger C."/>
            <person name="Nove J."/>
            <person name="Anton B."/>
            <person name="Chaudhary K."/>
            <person name="Foster J."/>
            <person name="Holman A."/>
            <person name="Kumar S."/>
            <person name="Lessard P.A."/>
            <person name="Luyten Y.A."/>
            <person name="Slatko B."/>
            <person name="Wood N."/>
            <person name="Wu B."/>
            <person name="Teplitski M."/>
            <person name="Mougous J.D."/>
            <person name="Ward N."/>
            <person name="Eisen J.A."/>
            <person name="Badger J.H."/>
            <person name="Distel D.L."/>
        </authorList>
    </citation>
    <scope>NUCLEOTIDE SEQUENCE [LARGE SCALE GENOMIC DNA]</scope>
    <source>
        <strain evidence="3">ATCC 39867 / T7901</strain>
    </source>
</reference>
<dbReference type="RefSeq" id="WP_015818009.1">
    <property type="nucleotide sequence ID" value="NC_012997.1"/>
</dbReference>